<keyword evidence="4" id="KW-1185">Reference proteome</keyword>
<dbReference type="Gene3D" id="2.60.120.430">
    <property type="entry name" value="Galactose-binding lectin"/>
    <property type="match status" value="1"/>
</dbReference>
<dbReference type="NCBIfam" id="TIGR04183">
    <property type="entry name" value="Por_Secre_tail"/>
    <property type="match status" value="1"/>
</dbReference>
<feature type="domain" description="Peptidase M12B" evidence="2">
    <location>
        <begin position="202"/>
        <end position="368"/>
    </location>
</feature>
<dbReference type="SUPFAM" id="SSF55486">
    <property type="entry name" value="Metalloproteases ('zincins'), catalytic domain"/>
    <property type="match status" value="1"/>
</dbReference>
<evidence type="ECO:0000256" key="1">
    <source>
        <dbReference type="SAM" id="MobiDB-lite"/>
    </source>
</evidence>
<dbReference type="AlphaFoldDB" id="A0A923PND8"/>
<feature type="compositionally biased region" description="Acidic residues" evidence="1">
    <location>
        <begin position="435"/>
        <end position="444"/>
    </location>
</feature>
<evidence type="ECO:0000313" key="3">
    <source>
        <dbReference type="EMBL" id="MBC6994428.1"/>
    </source>
</evidence>
<sequence>MSTLSLTAQIRSAHTALPPGELFRALTNKSAPAELLAELNDFALFTADAETYASFRDAAPQSWTLDLPGSQLYPAGLTLRLERNDFLRHDFRLRSASTGVEIPRANLGAHYRGEVLGQPGSQVSLSLLDDELRATLNLPGGERLALGKVQGQQKSAPVATYVLFPDRQLLQRQELDCATADTGLPYTGKELAPPGAEKSAGGCVDIFFEVDYDIFFDKGSVMATAQHVAANFNEVSILYGQIGVNLRISEMLVWDRISPYAGSTSSAMLTQFQSIRTSFNGDLAQLLSYQASGGIAVLNGLCHPLNAAKLSFSSIRSNFAAVPVYSWSTMVIAHELGHLMGSQHTHACAWNGNGTAIDGCPGFTEGTCGTPSYPANGGTIMSYCHLSPAGINFLNGFGPQPSAVIANRVAAAQGCVQATCNTPPPPPPPGGGTGGDDDEEEEDPPYIKTCPAQTVFVNLTLDDFGMETTWRIRSEAGQVVASGGPYPKKQKGRVVRDTVCVPNGCYLFEIKDSDFDGICCDYGNGRFELIDSSGTILGRGSDFDTLQIVDFCLPDLPPAGEDCLEIDFIQQPVTSYGTNQDAGTQSILDQGRTLFIQRNAWKRVNLSYTITPSTVLSFWFRSTKEAEVNGIGFDDNDVISSNLTFRLYGTQNWGIGNYDNYPGNGQWKYYEIPVGQFYIGEAVYLFFTADHDVGTRDGNSYFRDVQISEGPPCRTASLPENLAEPDAQESLQLLPNPASSRVQVLLPAGKEVRSYQVIDLTGRTVLSGETGTDRLEFSVASLPPGTYVFRYDDGTGGDSQRFTVVR</sequence>
<dbReference type="GO" id="GO:0006508">
    <property type="term" value="P:proteolysis"/>
    <property type="evidence" value="ECO:0007669"/>
    <property type="project" value="InterPro"/>
</dbReference>
<dbReference type="InterPro" id="IPR026444">
    <property type="entry name" value="Secre_tail"/>
</dbReference>
<comment type="caution">
    <text evidence="3">The sequence shown here is derived from an EMBL/GenBank/DDBJ whole genome shotgun (WGS) entry which is preliminary data.</text>
</comment>
<evidence type="ECO:0000259" key="2">
    <source>
        <dbReference type="PROSITE" id="PS50215"/>
    </source>
</evidence>
<dbReference type="GO" id="GO:0004222">
    <property type="term" value="F:metalloendopeptidase activity"/>
    <property type="evidence" value="ECO:0007669"/>
    <property type="project" value="InterPro"/>
</dbReference>
<accession>A0A923PND8</accession>
<protein>
    <submittedName>
        <fullName evidence="3">T9SS type A sorting domain-containing protein</fullName>
    </submittedName>
</protein>
<feature type="region of interest" description="Disordered" evidence="1">
    <location>
        <begin position="418"/>
        <end position="446"/>
    </location>
</feature>
<proteinExistence type="predicted"/>
<dbReference type="Pfam" id="PF13688">
    <property type="entry name" value="Reprolysin_5"/>
    <property type="match status" value="1"/>
</dbReference>
<dbReference type="InterPro" id="IPR001590">
    <property type="entry name" value="Peptidase_M12B"/>
</dbReference>
<dbReference type="PANTHER" id="PTHR11905:SF159">
    <property type="entry name" value="ADAM METALLOPROTEASE"/>
    <property type="match status" value="1"/>
</dbReference>
<dbReference type="RefSeq" id="WP_187466502.1">
    <property type="nucleotide sequence ID" value="NZ_JACSIT010000098.1"/>
</dbReference>
<organism evidence="3 4">
    <name type="scientific">Neolewinella lacunae</name>
    <dbReference type="NCBI Taxonomy" id="1517758"/>
    <lineage>
        <taxon>Bacteria</taxon>
        <taxon>Pseudomonadati</taxon>
        <taxon>Bacteroidota</taxon>
        <taxon>Saprospiria</taxon>
        <taxon>Saprospirales</taxon>
        <taxon>Lewinellaceae</taxon>
        <taxon>Neolewinella</taxon>
    </lineage>
</organism>
<name>A0A923PND8_9BACT</name>
<dbReference type="InterPro" id="IPR024079">
    <property type="entry name" value="MetalloPept_cat_dom_sf"/>
</dbReference>
<gene>
    <name evidence="3" type="ORF">H9S92_09650</name>
</gene>
<dbReference type="PANTHER" id="PTHR11905">
    <property type="entry name" value="ADAM A DISINTEGRIN AND METALLOPROTEASE DOMAIN"/>
    <property type="match status" value="1"/>
</dbReference>
<dbReference type="Gene3D" id="3.40.390.10">
    <property type="entry name" value="Collagenase (Catalytic Domain)"/>
    <property type="match status" value="1"/>
</dbReference>
<dbReference type="PROSITE" id="PS50215">
    <property type="entry name" value="ADAM_MEPRO"/>
    <property type="match status" value="1"/>
</dbReference>
<evidence type="ECO:0000313" key="4">
    <source>
        <dbReference type="Proteomes" id="UP000650081"/>
    </source>
</evidence>
<dbReference type="EMBL" id="JACSIT010000098">
    <property type="protein sequence ID" value="MBC6994428.1"/>
    <property type="molecule type" value="Genomic_DNA"/>
</dbReference>
<reference evidence="3" key="1">
    <citation type="submission" date="2020-08" db="EMBL/GenBank/DDBJ databases">
        <title>Lewinella bacteria from marine environments.</title>
        <authorList>
            <person name="Zhong Y."/>
        </authorList>
    </citation>
    <scope>NUCLEOTIDE SEQUENCE</scope>
    <source>
        <strain evidence="3">KCTC 42187</strain>
    </source>
</reference>
<dbReference type="Proteomes" id="UP000650081">
    <property type="component" value="Unassembled WGS sequence"/>
</dbReference>